<accession>A0A1Y6BE29</accession>
<evidence type="ECO:0000313" key="3">
    <source>
        <dbReference type="Proteomes" id="UP000192917"/>
    </source>
</evidence>
<reference evidence="2 3" key="1">
    <citation type="submission" date="2017-04" db="EMBL/GenBank/DDBJ databases">
        <authorList>
            <person name="Afonso C.L."/>
            <person name="Miller P.J."/>
            <person name="Scott M.A."/>
            <person name="Spackman E."/>
            <person name="Goraichik I."/>
            <person name="Dimitrov K.M."/>
            <person name="Suarez D.L."/>
            <person name="Swayne D.E."/>
        </authorList>
    </citation>
    <scope>NUCLEOTIDE SEQUENCE [LARGE SCALE GENOMIC DNA]</scope>
    <source>
        <strain evidence="2 3">USBA 355</strain>
    </source>
</reference>
<name>A0A1Y6BE29_9PROT</name>
<evidence type="ECO:0008006" key="4">
    <source>
        <dbReference type="Google" id="ProtNLM"/>
    </source>
</evidence>
<keyword evidence="3" id="KW-1185">Reference proteome</keyword>
<gene>
    <name evidence="2" type="ORF">SAMN05428998_103223</name>
</gene>
<protein>
    <recommendedName>
        <fullName evidence="4">RNA-binding protein</fullName>
    </recommendedName>
</protein>
<sequence>MPRGPKGEKRPADVVGAAVMVAKIATGEIEEQTEQDVGKDKAAQAMGRKGGEARASKLTPEQRKEIARKAAAKRWGKE</sequence>
<proteinExistence type="predicted"/>
<feature type="compositionally biased region" description="Basic and acidic residues" evidence="1">
    <location>
        <begin position="49"/>
        <end position="68"/>
    </location>
</feature>
<feature type="region of interest" description="Disordered" evidence="1">
    <location>
        <begin position="31"/>
        <end position="78"/>
    </location>
</feature>
<dbReference type="EMBL" id="FWZX01000003">
    <property type="protein sequence ID" value="SMF04758.1"/>
    <property type="molecule type" value="Genomic_DNA"/>
</dbReference>
<dbReference type="Proteomes" id="UP000192917">
    <property type="component" value="Unassembled WGS sequence"/>
</dbReference>
<evidence type="ECO:0000313" key="2">
    <source>
        <dbReference type="EMBL" id="SMF04758.1"/>
    </source>
</evidence>
<organism evidence="2 3">
    <name type="scientific">Tistlia consotensis USBA 355</name>
    <dbReference type="NCBI Taxonomy" id="560819"/>
    <lineage>
        <taxon>Bacteria</taxon>
        <taxon>Pseudomonadati</taxon>
        <taxon>Pseudomonadota</taxon>
        <taxon>Alphaproteobacteria</taxon>
        <taxon>Rhodospirillales</taxon>
        <taxon>Rhodovibrionaceae</taxon>
        <taxon>Tistlia</taxon>
    </lineage>
</organism>
<dbReference type="AlphaFoldDB" id="A0A1Y6BE29"/>
<evidence type="ECO:0000256" key="1">
    <source>
        <dbReference type="SAM" id="MobiDB-lite"/>
    </source>
</evidence>